<dbReference type="KEGG" id="mphy:MCBMB27_05731"/>
<evidence type="ECO:0000313" key="4">
    <source>
        <dbReference type="Proteomes" id="UP000199140"/>
    </source>
</evidence>
<evidence type="ECO:0000313" key="3">
    <source>
        <dbReference type="Proteomes" id="UP000185487"/>
    </source>
</evidence>
<gene>
    <name evidence="1" type="ORF">MCBMB27_05731</name>
    <name evidence="2" type="ORF">SAMN05192567_14215</name>
</gene>
<accession>A0AAE8HXU9</accession>
<evidence type="ECO:0000313" key="2">
    <source>
        <dbReference type="EMBL" id="SFH67239.1"/>
    </source>
</evidence>
<name>A0AAE8HXU9_9HYPH</name>
<proteinExistence type="predicted"/>
<geneLocation type="plasmid" evidence="1 3">
    <name>CBMB27-p1</name>
</geneLocation>
<dbReference type="EMBL" id="CP015368">
    <property type="protein sequence ID" value="APT35022.1"/>
    <property type="molecule type" value="Genomic_DNA"/>
</dbReference>
<reference evidence="1 3" key="1">
    <citation type="submission" date="2016-04" db="EMBL/GenBank/DDBJ databases">
        <title>Complete genome sequencing and analysis of CBMB27, Methylobacterium phyllosphaerae isolated from leaf tissues of rice (Oryza sativa L.).</title>
        <authorList>
            <person name="Lee Y."/>
            <person name="Hwangbo K."/>
            <person name="Chung H."/>
            <person name="Yoo J."/>
            <person name="Kim K.Y."/>
            <person name="Sa T.M."/>
            <person name="Um Y."/>
            <person name="Madhaiyan M."/>
        </authorList>
    </citation>
    <scope>NUCLEOTIDE SEQUENCE [LARGE SCALE GENOMIC DNA]</scope>
    <source>
        <strain evidence="1 3">CBMB27</strain>
        <plasmid evidence="1 3">CBMB27-p1</plasmid>
    </source>
</reference>
<dbReference type="AlphaFoldDB" id="A0AAE8HXU9"/>
<dbReference type="Proteomes" id="UP000185487">
    <property type="component" value="Plasmid CBMB27-p1"/>
</dbReference>
<keyword evidence="3" id="KW-1185">Reference proteome</keyword>
<reference evidence="2 4" key="2">
    <citation type="submission" date="2016-10" db="EMBL/GenBank/DDBJ databases">
        <authorList>
            <person name="Varghese N."/>
            <person name="Submissions S."/>
        </authorList>
    </citation>
    <scope>NUCLEOTIDE SEQUENCE [LARGE SCALE GENOMIC DNA]</scope>
    <source>
        <strain evidence="2 4">CBMB27</strain>
    </source>
</reference>
<sequence length="87" mass="9107">MADELTIGSLLKSKVITPAELSAAVGAYLMDPAAADFRFGEGHVLDLATAVDAHEPSRRALADPKATAAFKRTMVQTAIILARPSKG</sequence>
<keyword evidence="1" id="KW-0614">Plasmid</keyword>
<protein>
    <submittedName>
        <fullName evidence="2">Uncharacterized protein</fullName>
    </submittedName>
</protein>
<dbReference type="Proteomes" id="UP000199140">
    <property type="component" value="Unassembled WGS sequence"/>
</dbReference>
<dbReference type="RefSeq" id="WP_075382187.1">
    <property type="nucleotide sequence ID" value="NZ_CP015368.1"/>
</dbReference>
<evidence type="ECO:0000313" key="1">
    <source>
        <dbReference type="EMBL" id="APT35022.1"/>
    </source>
</evidence>
<dbReference type="EMBL" id="FOPK01000042">
    <property type="protein sequence ID" value="SFH67239.1"/>
    <property type="molecule type" value="Genomic_DNA"/>
</dbReference>
<organism evidence="2 4">
    <name type="scientific">Methylobacterium phyllosphaerae</name>
    <dbReference type="NCBI Taxonomy" id="418223"/>
    <lineage>
        <taxon>Bacteria</taxon>
        <taxon>Pseudomonadati</taxon>
        <taxon>Pseudomonadota</taxon>
        <taxon>Alphaproteobacteria</taxon>
        <taxon>Hyphomicrobiales</taxon>
        <taxon>Methylobacteriaceae</taxon>
        <taxon>Methylobacterium</taxon>
    </lineage>
</organism>